<evidence type="ECO:0000313" key="1">
    <source>
        <dbReference type="Proteomes" id="UP000887580"/>
    </source>
</evidence>
<reference evidence="2" key="1">
    <citation type="submission" date="2022-11" db="UniProtKB">
        <authorList>
            <consortium name="WormBaseParasite"/>
        </authorList>
    </citation>
    <scope>IDENTIFICATION</scope>
</reference>
<dbReference type="Proteomes" id="UP000887580">
    <property type="component" value="Unplaced"/>
</dbReference>
<proteinExistence type="predicted"/>
<organism evidence="1 2">
    <name type="scientific">Panagrolaimus sp. PS1159</name>
    <dbReference type="NCBI Taxonomy" id="55785"/>
    <lineage>
        <taxon>Eukaryota</taxon>
        <taxon>Metazoa</taxon>
        <taxon>Ecdysozoa</taxon>
        <taxon>Nematoda</taxon>
        <taxon>Chromadorea</taxon>
        <taxon>Rhabditida</taxon>
        <taxon>Tylenchina</taxon>
        <taxon>Panagrolaimomorpha</taxon>
        <taxon>Panagrolaimoidea</taxon>
        <taxon>Panagrolaimidae</taxon>
        <taxon>Panagrolaimus</taxon>
    </lineage>
</organism>
<protein>
    <submittedName>
        <fullName evidence="2">Uncharacterized protein</fullName>
    </submittedName>
</protein>
<accession>A0AC35G509</accession>
<sequence length="363" mass="42942">MQFKTLFLKTKKLILYEPCTYTLEISAVGHEYGLAAKIAVQIVNRANNESDEDAIFRDSQAGKHWSVKHNTVQFPIVSAGNKLSMKYTRSHGDPKLIVLILFLDAQEYLDRFIHVYESIIRHNQYGVSAVHYSNLTFQDGTVLNRHTNEKIWFQKVNFTDNNDAVVWIHSPQHEVLPDTPITDITWHIDNCSIHDNYGPIIDTHRDLFSSANVFHWNFWSNTFANNTNSGVYIHLPDSYNIITKNQHSFWMTENRFEKNQNFEIELNGFYCFANISSNNFTENFSNPQRGILSLNGMEKRLFLERNRFYENWGHWMLKMEIQSQSVQFDAYNIPAFIQYNYFERNHFMRRLEDYFKQSLLRKT</sequence>
<evidence type="ECO:0000313" key="2">
    <source>
        <dbReference type="WBParaSite" id="PS1159_v2.g23875.t1"/>
    </source>
</evidence>
<dbReference type="WBParaSite" id="PS1159_v2.g23875.t1">
    <property type="protein sequence ID" value="PS1159_v2.g23875.t1"/>
    <property type="gene ID" value="PS1159_v2.g23875"/>
</dbReference>
<name>A0AC35G509_9BILA</name>